<feature type="transmembrane region" description="Helical" evidence="6">
    <location>
        <begin position="37"/>
        <end position="58"/>
    </location>
</feature>
<keyword evidence="4 5" id="KW-0472">Membrane</keyword>
<dbReference type="EMBL" id="ML007087">
    <property type="protein sequence ID" value="RKP16048.1"/>
    <property type="molecule type" value="Genomic_DNA"/>
</dbReference>
<dbReference type="GO" id="GO:0055088">
    <property type="term" value="P:lipid homeostasis"/>
    <property type="evidence" value="ECO:0007669"/>
    <property type="project" value="TreeGrafter"/>
</dbReference>
<evidence type="ECO:0000256" key="6">
    <source>
        <dbReference type="SAM" id="Phobius"/>
    </source>
</evidence>
<dbReference type="AlphaFoldDB" id="A0A4P9YAA9"/>
<dbReference type="Proteomes" id="UP000281549">
    <property type="component" value="Unassembled WGS sequence"/>
</dbReference>
<evidence type="ECO:0000256" key="5">
    <source>
        <dbReference type="PROSITE-ProRule" id="PRU00205"/>
    </source>
</evidence>
<protein>
    <recommendedName>
        <fullName evidence="7">TLC domain-containing protein</fullName>
    </recommendedName>
</protein>
<evidence type="ECO:0000313" key="8">
    <source>
        <dbReference type="EMBL" id="RKP16048.1"/>
    </source>
</evidence>
<evidence type="ECO:0000256" key="1">
    <source>
        <dbReference type="ARBA" id="ARBA00004141"/>
    </source>
</evidence>
<sequence>RIVSIFHALVSSIVTCWQIHVSQVFESKDALLLYPNFLEYVFPLYIGYTMYDIILMYVNGSEPLYMWLHHIIGALSICAISYIRRGAYFPAMFLQTEFTAASTNIVWYFHKFGISRGLKYRLSLVFRFVSSLLIRLPMPFYVWYYLYHQIGTYSEVLEAFIELPLFVSIITILNICTFGAINTIWTYQMLKAIFRKQKSL</sequence>
<feature type="transmembrane region" description="Helical" evidence="6">
    <location>
        <begin position="6"/>
        <end position="25"/>
    </location>
</feature>
<keyword evidence="2 5" id="KW-0812">Transmembrane</keyword>
<feature type="transmembrane region" description="Helical" evidence="6">
    <location>
        <begin position="64"/>
        <end position="83"/>
    </location>
</feature>
<dbReference type="InterPro" id="IPR050846">
    <property type="entry name" value="TLCD"/>
</dbReference>
<feature type="transmembrane region" description="Helical" evidence="6">
    <location>
        <begin position="166"/>
        <end position="187"/>
    </location>
</feature>
<feature type="non-terminal residue" evidence="8">
    <location>
        <position position="1"/>
    </location>
</feature>
<dbReference type="GO" id="GO:0016020">
    <property type="term" value="C:membrane"/>
    <property type="evidence" value="ECO:0007669"/>
    <property type="project" value="UniProtKB-SubCell"/>
</dbReference>
<evidence type="ECO:0000259" key="7">
    <source>
        <dbReference type="PROSITE" id="PS50922"/>
    </source>
</evidence>
<proteinExistence type="predicted"/>
<evidence type="ECO:0000313" key="9">
    <source>
        <dbReference type="Proteomes" id="UP000281549"/>
    </source>
</evidence>
<evidence type="ECO:0000256" key="2">
    <source>
        <dbReference type="ARBA" id="ARBA00022692"/>
    </source>
</evidence>
<evidence type="ECO:0000256" key="3">
    <source>
        <dbReference type="ARBA" id="ARBA00022989"/>
    </source>
</evidence>
<dbReference type="GO" id="GO:0005783">
    <property type="term" value="C:endoplasmic reticulum"/>
    <property type="evidence" value="ECO:0007669"/>
    <property type="project" value="TreeGrafter"/>
</dbReference>
<gene>
    <name evidence="8" type="ORF">ROZALSC1DRAFT_18048</name>
</gene>
<name>A0A4P9YAA9_ROZAC</name>
<organism evidence="8 9">
    <name type="scientific">Rozella allomycis (strain CSF55)</name>
    <dbReference type="NCBI Taxonomy" id="988480"/>
    <lineage>
        <taxon>Eukaryota</taxon>
        <taxon>Fungi</taxon>
        <taxon>Fungi incertae sedis</taxon>
        <taxon>Cryptomycota</taxon>
        <taxon>Cryptomycota incertae sedis</taxon>
        <taxon>Rozella</taxon>
    </lineage>
</organism>
<keyword evidence="3 6" id="KW-1133">Transmembrane helix</keyword>
<dbReference type="PANTHER" id="PTHR13439:SF0">
    <property type="entry name" value="TOPOISOMERASE I DAMAGE AFFECTED PROTEIN 4"/>
    <property type="match status" value="1"/>
</dbReference>
<accession>A0A4P9YAA9</accession>
<dbReference type="Pfam" id="PF03798">
    <property type="entry name" value="TRAM_LAG1_CLN8"/>
    <property type="match status" value="1"/>
</dbReference>
<evidence type="ECO:0000256" key="4">
    <source>
        <dbReference type="ARBA" id="ARBA00023136"/>
    </source>
</evidence>
<dbReference type="InterPro" id="IPR006634">
    <property type="entry name" value="TLC-dom"/>
</dbReference>
<feature type="transmembrane region" description="Helical" evidence="6">
    <location>
        <begin position="124"/>
        <end position="146"/>
    </location>
</feature>
<comment type="subcellular location">
    <subcellularLocation>
        <location evidence="1">Membrane</location>
        <topology evidence="1">Multi-pass membrane protein</topology>
    </subcellularLocation>
</comment>
<feature type="domain" description="TLC" evidence="7">
    <location>
        <begin position="1"/>
        <end position="198"/>
    </location>
</feature>
<reference evidence="9" key="1">
    <citation type="journal article" date="2018" name="Nat. Microbiol.">
        <title>Leveraging single-cell genomics to expand the fungal tree of life.</title>
        <authorList>
            <person name="Ahrendt S.R."/>
            <person name="Quandt C.A."/>
            <person name="Ciobanu D."/>
            <person name="Clum A."/>
            <person name="Salamov A."/>
            <person name="Andreopoulos B."/>
            <person name="Cheng J.F."/>
            <person name="Woyke T."/>
            <person name="Pelin A."/>
            <person name="Henrissat B."/>
            <person name="Reynolds N.K."/>
            <person name="Benny G.L."/>
            <person name="Smith M.E."/>
            <person name="James T.Y."/>
            <person name="Grigoriev I.V."/>
        </authorList>
    </citation>
    <scope>NUCLEOTIDE SEQUENCE [LARGE SCALE GENOMIC DNA]</scope>
    <source>
        <strain evidence="9">CSF55</strain>
    </source>
</reference>
<dbReference type="PROSITE" id="PS50922">
    <property type="entry name" value="TLC"/>
    <property type="match status" value="1"/>
</dbReference>
<dbReference type="PANTHER" id="PTHR13439">
    <property type="entry name" value="CT120 PROTEIN"/>
    <property type="match status" value="1"/>
</dbReference>